<name>A0A3Q7FL07_SOLLC</name>
<reference evidence="1" key="1">
    <citation type="journal article" date="2012" name="Nature">
        <title>The tomato genome sequence provides insights into fleshy fruit evolution.</title>
        <authorList>
            <consortium name="Tomato Genome Consortium"/>
        </authorList>
    </citation>
    <scope>NUCLEOTIDE SEQUENCE [LARGE SCALE GENOMIC DNA]</scope>
    <source>
        <strain evidence="1">cv. Heinz 1706</strain>
    </source>
</reference>
<sequence length="32" mass="3688">MSSFYSSCNDITIFTSKFNSFSSSFTRVKVRI</sequence>
<reference evidence="1" key="2">
    <citation type="submission" date="2019-01" db="UniProtKB">
        <authorList>
            <consortium name="EnsemblPlants"/>
        </authorList>
    </citation>
    <scope>IDENTIFICATION</scope>
    <source>
        <strain evidence="1">cv. Heinz 1706</strain>
    </source>
</reference>
<organism evidence="1">
    <name type="scientific">Solanum lycopersicum</name>
    <name type="common">Tomato</name>
    <name type="synonym">Lycopersicon esculentum</name>
    <dbReference type="NCBI Taxonomy" id="4081"/>
    <lineage>
        <taxon>Eukaryota</taxon>
        <taxon>Viridiplantae</taxon>
        <taxon>Streptophyta</taxon>
        <taxon>Embryophyta</taxon>
        <taxon>Tracheophyta</taxon>
        <taxon>Spermatophyta</taxon>
        <taxon>Magnoliopsida</taxon>
        <taxon>eudicotyledons</taxon>
        <taxon>Gunneridae</taxon>
        <taxon>Pentapetalae</taxon>
        <taxon>asterids</taxon>
        <taxon>lamiids</taxon>
        <taxon>Solanales</taxon>
        <taxon>Solanaceae</taxon>
        <taxon>Solanoideae</taxon>
        <taxon>Solaneae</taxon>
        <taxon>Solanum</taxon>
        <taxon>Solanum subgen. Lycopersicon</taxon>
    </lineage>
</organism>
<accession>A0A3Q7FL07</accession>
<keyword evidence="2" id="KW-1185">Reference proteome</keyword>
<dbReference type="EnsemblPlants" id="Solyc03g062880.2.1">
    <property type="protein sequence ID" value="Solyc03g062880.2.1"/>
    <property type="gene ID" value="Solyc03g062880.2"/>
</dbReference>
<evidence type="ECO:0000313" key="1">
    <source>
        <dbReference type="EnsemblPlants" id="Solyc03g062880.2.1"/>
    </source>
</evidence>
<dbReference type="Gramene" id="Solyc03g062880.2.1">
    <property type="protein sequence ID" value="Solyc03g062880.2.1"/>
    <property type="gene ID" value="Solyc03g062880.2"/>
</dbReference>
<protein>
    <submittedName>
        <fullName evidence="1">Uncharacterized protein</fullName>
    </submittedName>
</protein>
<dbReference type="AlphaFoldDB" id="A0A3Q7FL07"/>
<dbReference type="PaxDb" id="4081-Solyc03g062880.1.1"/>
<dbReference type="InParanoid" id="A0A3Q7FL07"/>
<evidence type="ECO:0000313" key="2">
    <source>
        <dbReference type="Proteomes" id="UP000004994"/>
    </source>
</evidence>
<dbReference type="Proteomes" id="UP000004994">
    <property type="component" value="Chromosome 3"/>
</dbReference>
<proteinExistence type="predicted"/>